<keyword evidence="3 6" id="KW-0812">Transmembrane</keyword>
<reference evidence="7" key="1">
    <citation type="submission" date="2018-06" db="EMBL/GenBank/DDBJ databases">
        <authorList>
            <person name="Zhirakovskaya E."/>
        </authorList>
    </citation>
    <scope>NUCLEOTIDE SEQUENCE</scope>
</reference>
<feature type="transmembrane region" description="Helical" evidence="6">
    <location>
        <begin position="243"/>
        <end position="263"/>
    </location>
</feature>
<evidence type="ECO:0000256" key="1">
    <source>
        <dbReference type="ARBA" id="ARBA00004141"/>
    </source>
</evidence>
<dbReference type="EMBL" id="UOGA01000277">
    <property type="protein sequence ID" value="VAX24748.1"/>
    <property type="molecule type" value="Genomic_DNA"/>
</dbReference>
<gene>
    <name evidence="7" type="ORF">MNBD_NITROSPINAE04-1827</name>
</gene>
<sequence length="268" mass="28433">MMLEMLSHGFMARALGAGLIIGVLLALLSVPVVLKKLSFMGMGVAHSAFGGVAIGALLGVDITYSTFIFSTVVALCIGWLSRRGNIHEDVSVGIVFAVSMAIGVVCLGLMEGYYIDLFSYLFGSILAVSNGDLILAAIVFVIITLLLIAFSKEFLVYCFDEEWARVSGVNVDRLQDLLLVMIAWAVVVSIKLLGIVLVSALLVIPGAVGYLLAENYRKQYLISIATAVLSTVAGLSLSYRLNIASGATIVLSAAFIFLCAAVLSPKKN</sequence>
<comment type="similarity">
    <text evidence="2">Belongs to the ABC-3 integral membrane protein family.</text>
</comment>
<comment type="subcellular location">
    <subcellularLocation>
        <location evidence="1">Membrane</location>
        <topology evidence="1">Multi-pass membrane protein</topology>
    </subcellularLocation>
</comment>
<evidence type="ECO:0000256" key="6">
    <source>
        <dbReference type="SAM" id="Phobius"/>
    </source>
</evidence>
<feature type="transmembrane region" description="Helical" evidence="6">
    <location>
        <begin position="121"/>
        <end position="150"/>
    </location>
</feature>
<dbReference type="AlphaFoldDB" id="A0A3B1CLC0"/>
<dbReference type="CDD" id="cd06550">
    <property type="entry name" value="TM_ABC_iron-siderophores_like"/>
    <property type="match status" value="1"/>
</dbReference>
<evidence type="ECO:0000313" key="7">
    <source>
        <dbReference type="EMBL" id="VAX24748.1"/>
    </source>
</evidence>
<dbReference type="GO" id="GO:0055085">
    <property type="term" value="P:transmembrane transport"/>
    <property type="evidence" value="ECO:0007669"/>
    <property type="project" value="InterPro"/>
</dbReference>
<dbReference type="PANTHER" id="PTHR30477:SF0">
    <property type="entry name" value="METAL TRANSPORT SYSTEM MEMBRANE PROTEIN TM_0125-RELATED"/>
    <property type="match status" value="1"/>
</dbReference>
<evidence type="ECO:0000256" key="5">
    <source>
        <dbReference type="ARBA" id="ARBA00023136"/>
    </source>
</evidence>
<feature type="transmembrane region" description="Helical" evidence="6">
    <location>
        <begin position="92"/>
        <end position="115"/>
    </location>
</feature>
<dbReference type="GO" id="GO:0010043">
    <property type="term" value="P:response to zinc ion"/>
    <property type="evidence" value="ECO:0007669"/>
    <property type="project" value="TreeGrafter"/>
</dbReference>
<dbReference type="InterPro" id="IPR037294">
    <property type="entry name" value="ABC_BtuC-like"/>
</dbReference>
<evidence type="ECO:0000256" key="2">
    <source>
        <dbReference type="ARBA" id="ARBA00008034"/>
    </source>
</evidence>
<protein>
    <submittedName>
        <fullName evidence="7">Zinc ABC transporter, permease protein ZnuB</fullName>
    </submittedName>
</protein>
<evidence type="ECO:0000256" key="3">
    <source>
        <dbReference type="ARBA" id="ARBA00022692"/>
    </source>
</evidence>
<dbReference type="PANTHER" id="PTHR30477">
    <property type="entry name" value="ABC-TRANSPORTER METAL-BINDING PROTEIN"/>
    <property type="match status" value="1"/>
</dbReference>
<feature type="transmembrane region" description="Helical" evidence="6">
    <location>
        <begin position="220"/>
        <end position="237"/>
    </location>
</feature>
<proteinExistence type="inferred from homology"/>
<dbReference type="Pfam" id="PF00950">
    <property type="entry name" value="ABC-3"/>
    <property type="match status" value="1"/>
</dbReference>
<name>A0A3B1CLC0_9ZZZZ</name>
<keyword evidence="4 6" id="KW-1133">Transmembrane helix</keyword>
<organism evidence="7">
    <name type="scientific">hydrothermal vent metagenome</name>
    <dbReference type="NCBI Taxonomy" id="652676"/>
    <lineage>
        <taxon>unclassified sequences</taxon>
        <taxon>metagenomes</taxon>
        <taxon>ecological metagenomes</taxon>
    </lineage>
</organism>
<accession>A0A3B1CLC0</accession>
<evidence type="ECO:0000256" key="4">
    <source>
        <dbReference type="ARBA" id="ARBA00022989"/>
    </source>
</evidence>
<dbReference type="GO" id="GO:0043190">
    <property type="term" value="C:ATP-binding cassette (ABC) transporter complex"/>
    <property type="evidence" value="ECO:0007669"/>
    <property type="project" value="InterPro"/>
</dbReference>
<feature type="transmembrane region" description="Helical" evidence="6">
    <location>
        <begin position="53"/>
        <end position="80"/>
    </location>
</feature>
<keyword evidence="5 6" id="KW-0472">Membrane</keyword>
<dbReference type="SUPFAM" id="SSF81345">
    <property type="entry name" value="ABC transporter involved in vitamin B12 uptake, BtuC"/>
    <property type="match status" value="1"/>
</dbReference>
<dbReference type="Gene3D" id="1.10.3470.10">
    <property type="entry name" value="ABC transporter involved in vitamin B12 uptake, BtuC"/>
    <property type="match status" value="1"/>
</dbReference>
<dbReference type="InterPro" id="IPR001626">
    <property type="entry name" value="ABC_TroCD"/>
</dbReference>